<dbReference type="InterPro" id="IPR000286">
    <property type="entry name" value="HDACs"/>
</dbReference>
<dbReference type="Proteomes" id="UP000715781">
    <property type="component" value="Unassembled WGS sequence"/>
</dbReference>
<reference evidence="3" key="1">
    <citation type="submission" date="2021-05" db="EMBL/GenBank/DDBJ databases">
        <authorList>
            <person name="Pietrasiak N."/>
            <person name="Ward R."/>
            <person name="Stajich J.E."/>
            <person name="Kurbessoian T."/>
        </authorList>
    </citation>
    <scope>NUCLEOTIDE SEQUENCE</scope>
    <source>
        <strain evidence="3">JT2-VF2</strain>
    </source>
</reference>
<dbReference type="Gene3D" id="3.40.800.20">
    <property type="entry name" value="Histone deacetylase domain"/>
    <property type="match status" value="1"/>
</dbReference>
<comment type="similarity">
    <text evidence="1">Belongs to the histone deacetylase family.</text>
</comment>
<dbReference type="EMBL" id="JAHHHN010000066">
    <property type="protein sequence ID" value="MBW4566213.1"/>
    <property type="molecule type" value="Genomic_DNA"/>
</dbReference>
<evidence type="ECO:0000313" key="3">
    <source>
        <dbReference type="EMBL" id="MBW4566213.1"/>
    </source>
</evidence>
<dbReference type="GO" id="GO:0004407">
    <property type="term" value="F:histone deacetylase activity"/>
    <property type="evidence" value="ECO:0007669"/>
    <property type="project" value="TreeGrafter"/>
</dbReference>
<evidence type="ECO:0000313" key="4">
    <source>
        <dbReference type="Proteomes" id="UP000715781"/>
    </source>
</evidence>
<evidence type="ECO:0000259" key="2">
    <source>
        <dbReference type="Pfam" id="PF00850"/>
    </source>
</evidence>
<dbReference type="AlphaFoldDB" id="A0A951Q627"/>
<feature type="domain" description="Histone deacetylase" evidence="2">
    <location>
        <begin position="41"/>
        <end position="333"/>
    </location>
</feature>
<dbReference type="PANTHER" id="PTHR10625">
    <property type="entry name" value="HISTONE DEACETYLASE HDAC1-RELATED"/>
    <property type="match status" value="1"/>
</dbReference>
<name>A0A951Q627_9NOST</name>
<proteinExistence type="inferred from homology"/>
<sequence length="337" mass="37414">MAKFAVYLYPHTCYTSKPSQTISWTGYSFPHYSQVRLELAKILTNYPILPIRKAHLTDYLRVHKNIYLKNLVFKALNKHDEINNSLPTNGGECEGLEFCLPSYLYGLGGLLEAIDHMKKGVLERAYCFTLPGHHAHTDWGHGYCLLNPLAAAARYAQTQGFQKILIVDWDIHHGDGTQSIFVNEQNICCISIHSAADLYMAKASDLKAGTTTLGLAVGHRNIPLLPKNFPVEVLSKLGIDGEFYTSHESLNAFQEALAQIPWTPDLILIFSGYDSHQEDCGQGITDWNNQEFQLLTLKVLELAKKSSIPVLSSHGGGYKLPVTVSAALSHVEILASC</sequence>
<dbReference type="PANTHER" id="PTHR10625:SF10">
    <property type="entry name" value="HISTONE DEACETYLASE HDAC1"/>
    <property type="match status" value="1"/>
</dbReference>
<evidence type="ECO:0000256" key="1">
    <source>
        <dbReference type="ARBA" id="ARBA00005947"/>
    </source>
</evidence>
<dbReference type="SUPFAM" id="SSF52768">
    <property type="entry name" value="Arginase/deacetylase"/>
    <property type="match status" value="1"/>
</dbReference>
<comment type="caution">
    <text evidence="3">The sequence shown here is derived from an EMBL/GenBank/DDBJ whole genome shotgun (WGS) entry which is preliminary data.</text>
</comment>
<protein>
    <recommendedName>
        <fullName evidence="2">Histone deacetylase domain-containing protein</fullName>
    </recommendedName>
</protein>
<dbReference type="GO" id="GO:0040029">
    <property type="term" value="P:epigenetic regulation of gene expression"/>
    <property type="evidence" value="ECO:0007669"/>
    <property type="project" value="TreeGrafter"/>
</dbReference>
<dbReference type="InterPro" id="IPR023801">
    <property type="entry name" value="His_deacetylse_dom"/>
</dbReference>
<dbReference type="InterPro" id="IPR037138">
    <property type="entry name" value="His_deacetylse_dom_sf"/>
</dbReference>
<accession>A0A951Q627</accession>
<reference evidence="3" key="2">
    <citation type="journal article" date="2022" name="Microbiol. Resour. Announc.">
        <title>Metagenome Sequencing to Explore Phylogenomics of Terrestrial Cyanobacteria.</title>
        <authorList>
            <person name="Ward R.D."/>
            <person name="Stajich J.E."/>
            <person name="Johansen J.R."/>
            <person name="Huntemann M."/>
            <person name="Clum A."/>
            <person name="Foster B."/>
            <person name="Foster B."/>
            <person name="Roux S."/>
            <person name="Palaniappan K."/>
            <person name="Varghese N."/>
            <person name="Mukherjee S."/>
            <person name="Reddy T.B.K."/>
            <person name="Daum C."/>
            <person name="Copeland A."/>
            <person name="Chen I.A."/>
            <person name="Ivanova N.N."/>
            <person name="Kyrpides N.C."/>
            <person name="Shapiro N."/>
            <person name="Eloe-Fadrosh E.A."/>
            <person name="Pietrasiak N."/>
        </authorList>
    </citation>
    <scope>NUCLEOTIDE SEQUENCE</scope>
    <source>
        <strain evidence="3">JT2-VF2</strain>
    </source>
</reference>
<dbReference type="InterPro" id="IPR023696">
    <property type="entry name" value="Ureohydrolase_dom_sf"/>
</dbReference>
<organism evidence="3 4">
    <name type="scientific">Mojavia pulchra JT2-VF2</name>
    <dbReference type="NCBI Taxonomy" id="287848"/>
    <lineage>
        <taxon>Bacteria</taxon>
        <taxon>Bacillati</taxon>
        <taxon>Cyanobacteriota</taxon>
        <taxon>Cyanophyceae</taxon>
        <taxon>Nostocales</taxon>
        <taxon>Nostocaceae</taxon>
    </lineage>
</organism>
<dbReference type="Pfam" id="PF00850">
    <property type="entry name" value="Hist_deacetyl"/>
    <property type="match status" value="1"/>
</dbReference>
<gene>
    <name evidence="3" type="ORF">KME32_35125</name>
</gene>
<dbReference type="PRINTS" id="PR01270">
    <property type="entry name" value="HDASUPER"/>
</dbReference>